<dbReference type="Proteomes" id="UP001046870">
    <property type="component" value="Chromosome 10"/>
</dbReference>
<dbReference type="AlphaFoldDB" id="A0A9D3PWK8"/>
<name>A0A9D3PWK8_MEGAT</name>
<proteinExistence type="predicted"/>
<gene>
    <name evidence="1" type="ORF">MATL_G00124220</name>
</gene>
<organism evidence="1 2">
    <name type="scientific">Megalops atlanticus</name>
    <name type="common">Tarpon</name>
    <name type="synonym">Clupea gigantea</name>
    <dbReference type="NCBI Taxonomy" id="7932"/>
    <lineage>
        <taxon>Eukaryota</taxon>
        <taxon>Metazoa</taxon>
        <taxon>Chordata</taxon>
        <taxon>Craniata</taxon>
        <taxon>Vertebrata</taxon>
        <taxon>Euteleostomi</taxon>
        <taxon>Actinopterygii</taxon>
        <taxon>Neopterygii</taxon>
        <taxon>Teleostei</taxon>
        <taxon>Elopiformes</taxon>
        <taxon>Megalopidae</taxon>
        <taxon>Megalops</taxon>
    </lineage>
</organism>
<comment type="caution">
    <text evidence="1">The sequence shown here is derived from an EMBL/GenBank/DDBJ whole genome shotgun (WGS) entry which is preliminary data.</text>
</comment>
<accession>A0A9D3PWK8</accession>
<evidence type="ECO:0000313" key="2">
    <source>
        <dbReference type="Proteomes" id="UP001046870"/>
    </source>
</evidence>
<dbReference type="OrthoDB" id="8914893at2759"/>
<sequence length="154" mass="16648">MVSLKMYSHPADKALHNALRGGIRTMFSCELAGVWFFLSVVLHQYSGSTALSYSRAPQNVSLVSGQPASLLCGISPPSTELQLNFTIHSRHRNSTLQCPGETVHQVSQVLKGHCEVNGEELRAVWTFTSTTNADDGTSVVCQCTGLSPAYGYLS</sequence>
<feature type="non-terminal residue" evidence="1">
    <location>
        <position position="154"/>
    </location>
</feature>
<evidence type="ECO:0000313" key="1">
    <source>
        <dbReference type="EMBL" id="KAG7469003.1"/>
    </source>
</evidence>
<reference evidence="1" key="1">
    <citation type="submission" date="2021-01" db="EMBL/GenBank/DDBJ databases">
        <authorList>
            <person name="Zahm M."/>
            <person name="Roques C."/>
            <person name="Cabau C."/>
            <person name="Klopp C."/>
            <person name="Donnadieu C."/>
            <person name="Jouanno E."/>
            <person name="Lampietro C."/>
            <person name="Louis A."/>
            <person name="Herpin A."/>
            <person name="Echchiki A."/>
            <person name="Berthelot C."/>
            <person name="Parey E."/>
            <person name="Roest-Crollius H."/>
            <person name="Braasch I."/>
            <person name="Postlethwait J."/>
            <person name="Bobe J."/>
            <person name="Montfort J."/>
            <person name="Bouchez O."/>
            <person name="Begum T."/>
            <person name="Mejri S."/>
            <person name="Adams A."/>
            <person name="Chen W.-J."/>
            <person name="Guiguen Y."/>
        </authorList>
    </citation>
    <scope>NUCLEOTIDE SEQUENCE</scope>
    <source>
        <strain evidence="1">YG-15Mar2019-1</strain>
        <tissue evidence="1">Brain</tissue>
    </source>
</reference>
<keyword evidence="2" id="KW-1185">Reference proteome</keyword>
<dbReference type="EMBL" id="JAFDVH010000010">
    <property type="protein sequence ID" value="KAG7469003.1"/>
    <property type="molecule type" value="Genomic_DNA"/>
</dbReference>
<protein>
    <submittedName>
        <fullName evidence="1">Uncharacterized protein</fullName>
    </submittedName>
</protein>